<evidence type="ECO:0000256" key="3">
    <source>
        <dbReference type="ARBA" id="ARBA00013064"/>
    </source>
</evidence>
<evidence type="ECO:0000256" key="2">
    <source>
        <dbReference type="ARBA" id="ARBA00008601"/>
    </source>
</evidence>
<dbReference type="Gene3D" id="3.90.190.10">
    <property type="entry name" value="Protein tyrosine phosphatase superfamily"/>
    <property type="match status" value="1"/>
</dbReference>
<dbReference type="AlphaFoldDB" id="V3ZVU2"/>
<keyword evidence="6" id="KW-0519">Myristate</keyword>
<dbReference type="GO" id="GO:0004722">
    <property type="term" value="F:protein serine/threonine phosphatase activity"/>
    <property type="evidence" value="ECO:0007669"/>
    <property type="project" value="UniProtKB-EC"/>
</dbReference>
<evidence type="ECO:0000256" key="1">
    <source>
        <dbReference type="ARBA" id="ARBA00004342"/>
    </source>
</evidence>
<dbReference type="EC" id="3.1.3.48" evidence="3"/>
<dbReference type="OrthoDB" id="9979246at2759"/>
<comment type="catalytic activity">
    <reaction evidence="12">
        <text>O-phospho-L-threonyl-[protein] + H2O = L-threonyl-[protein] + phosphate</text>
        <dbReference type="Rhea" id="RHEA:47004"/>
        <dbReference type="Rhea" id="RHEA-COMP:11060"/>
        <dbReference type="Rhea" id="RHEA-COMP:11605"/>
        <dbReference type="ChEBI" id="CHEBI:15377"/>
        <dbReference type="ChEBI" id="CHEBI:30013"/>
        <dbReference type="ChEBI" id="CHEBI:43474"/>
        <dbReference type="ChEBI" id="CHEBI:61977"/>
        <dbReference type="EC" id="3.1.3.16"/>
    </reaction>
</comment>
<evidence type="ECO:0000256" key="14">
    <source>
        <dbReference type="ARBA" id="ARBA00068799"/>
    </source>
</evidence>
<dbReference type="SMART" id="SM00404">
    <property type="entry name" value="PTPc_motif"/>
    <property type="match status" value="1"/>
</dbReference>
<sequence length="155" mass="17460">MGNGMNKIIKGVYIGNFRDSKDEKQLTENNITHILSIHDNATPILPNKEYLCLIASDCPAQDLTQFFSQSNDFIHKARSSGGNVVVHCLAGVSRSVTLVAAYIMTVTDLKWRDTLNSIRGARSCANPNFGFQRQLQKFQEEQLEDVSIYLFEPYL</sequence>
<evidence type="ECO:0000256" key="11">
    <source>
        <dbReference type="ARBA" id="ARBA00047761"/>
    </source>
</evidence>
<dbReference type="PROSITE" id="PS50056">
    <property type="entry name" value="TYR_PHOSPHATASE_2"/>
    <property type="match status" value="1"/>
</dbReference>
<evidence type="ECO:0000256" key="6">
    <source>
        <dbReference type="ARBA" id="ARBA00022707"/>
    </source>
</evidence>
<keyword evidence="18" id="KW-1185">Reference proteome</keyword>
<comment type="catalytic activity">
    <reaction evidence="13">
        <text>O-phospho-L-tyrosyl-[protein] + H2O = L-tyrosyl-[protein] + phosphate</text>
        <dbReference type="Rhea" id="RHEA:10684"/>
        <dbReference type="Rhea" id="RHEA-COMP:10136"/>
        <dbReference type="Rhea" id="RHEA-COMP:20101"/>
        <dbReference type="ChEBI" id="CHEBI:15377"/>
        <dbReference type="ChEBI" id="CHEBI:43474"/>
        <dbReference type="ChEBI" id="CHEBI:46858"/>
        <dbReference type="ChEBI" id="CHEBI:61978"/>
        <dbReference type="EC" id="3.1.3.48"/>
    </reaction>
</comment>
<dbReference type="STRING" id="225164.V3ZVU2"/>
<evidence type="ECO:0000256" key="8">
    <source>
        <dbReference type="ARBA" id="ARBA00022912"/>
    </source>
</evidence>
<comment type="subcellular location">
    <subcellularLocation>
        <location evidence="1">Cell membrane</location>
        <topology evidence="1">Lipid-anchor</topology>
        <orientation evidence="1">Cytoplasmic side</orientation>
    </subcellularLocation>
</comment>
<dbReference type="CDD" id="cd14519">
    <property type="entry name" value="DSP_DUSP22_15"/>
    <property type="match status" value="1"/>
</dbReference>
<evidence type="ECO:0000313" key="18">
    <source>
        <dbReference type="Proteomes" id="UP000030746"/>
    </source>
</evidence>
<dbReference type="RefSeq" id="XP_009064210.1">
    <property type="nucleotide sequence ID" value="XM_009065962.1"/>
</dbReference>
<gene>
    <name evidence="17" type="ORF">LOTGIDRAFT_131060</name>
</gene>
<comment type="catalytic activity">
    <reaction evidence="11">
        <text>O-phospho-L-seryl-[protein] + H2O = L-seryl-[protein] + phosphate</text>
        <dbReference type="Rhea" id="RHEA:20629"/>
        <dbReference type="Rhea" id="RHEA-COMP:9863"/>
        <dbReference type="Rhea" id="RHEA-COMP:11604"/>
        <dbReference type="ChEBI" id="CHEBI:15377"/>
        <dbReference type="ChEBI" id="CHEBI:29999"/>
        <dbReference type="ChEBI" id="CHEBI:43474"/>
        <dbReference type="ChEBI" id="CHEBI:83421"/>
        <dbReference type="EC" id="3.1.3.16"/>
    </reaction>
</comment>
<dbReference type="GO" id="GO:0004725">
    <property type="term" value="F:protein tyrosine phosphatase activity"/>
    <property type="evidence" value="ECO:0007669"/>
    <property type="project" value="UniProtKB-EC"/>
</dbReference>
<keyword evidence="5" id="KW-1003">Cell membrane</keyword>
<accession>V3ZVU2</accession>
<dbReference type="HOGENOM" id="CLU_027074_5_1_1"/>
<dbReference type="GO" id="GO:0005829">
    <property type="term" value="C:cytosol"/>
    <property type="evidence" value="ECO:0007669"/>
    <property type="project" value="TreeGrafter"/>
</dbReference>
<evidence type="ECO:0000256" key="7">
    <source>
        <dbReference type="ARBA" id="ARBA00022801"/>
    </source>
</evidence>
<dbReference type="GO" id="GO:0005886">
    <property type="term" value="C:plasma membrane"/>
    <property type="evidence" value="ECO:0007669"/>
    <property type="project" value="UniProtKB-SubCell"/>
</dbReference>
<dbReference type="SUPFAM" id="SSF52799">
    <property type="entry name" value="(Phosphotyrosine protein) phosphatases II"/>
    <property type="match status" value="1"/>
</dbReference>
<dbReference type="Proteomes" id="UP000030746">
    <property type="component" value="Unassembled WGS sequence"/>
</dbReference>
<comment type="similarity">
    <text evidence="2">Belongs to the protein-tyrosine phosphatase family. Non-receptor class dual specificity subfamily.</text>
</comment>
<organism evidence="17 18">
    <name type="scientific">Lottia gigantea</name>
    <name type="common">Giant owl limpet</name>
    <dbReference type="NCBI Taxonomy" id="225164"/>
    <lineage>
        <taxon>Eukaryota</taxon>
        <taxon>Metazoa</taxon>
        <taxon>Spiralia</taxon>
        <taxon>Lophotrochozoa</taxon>
        <taxon>Mollusca</taxon>
        <taxon>Gastropoda</taxon>
        <taxon>Patellogastropoda</taxon>
        <taxon>Lottioidea</taxon>
        <taxon>Lottiidae</taxon>
        <taxon>Lottia</taxon>
    </lineage>
</organism>
<dbReference type="FunFam" id="3.90.190.10:FF:000052">
    <property type="entry name" value="Dual specificity phosphatase 15"/>
    <property type="match status" value="1"/>
</dbReference>
<evidence type="ECO:0000259" key="16">
    <source>
        <dbReference type="PROSITE" id="PS50056"/>
    </source>
</evidence>
<dbReference type="PANTHER" id="PTHR45948:SF2">
    <property type="entry name" value="DUAL SPECIFICITY PROTEIN PHOSPHATASE"/>
    <property type="match status" value="1"/>
</dbReference>
<feature type="domain" description="Tyrosine specific protein phosphatases" evidence="16">
    <location>
        <begin position="64"/>
        <end position="122"/>
    </location>
</feature>
<keyword evidence="8" id="KW-0904">Protein phosphatase</keyword>
<evidence type="ECO:0000256" key="10">
    <source>
        <dbReference type="ARBA" id="ARBA00023288"/>
    </source>
</evidence>
<dbReference type="InterPro" id="IPR000340">
    <property type="entry name" value="Dual-sp_phosphatase_cat-dom"/>
</dbReference>
<protein>
    <recommendedName>
        <fullName evidence="14">Dual specificity protein phosphatase 15</fullName>
        <ecNumber evidence="4">3.1.3.16</ecNumber>
        <ecNumber evidence="3">3.1.3.48</ecNumber>
    </recommendedName>
</protein>
<evidence type="ECO:0000256" key="4">
    <source>
        <dbReference type="ARBA" id="ARBA00013081"/>
    </source>
</evidence>
<dbReference type="InterPro" id="IPR003595">
    <property type="entry name" value="Tyr_Pase_cat"/>
</dbReference>
<evidence type="ECO:0000256" key="12">
    <source>
        <dbReference type="ARBA" id="ARBA00048336"/>
    </source>
</evidence>
<dbReference type="GO" id="GO:0007165">
    <property type="term" value="P:signal transduction"/>
    <property type="evidence" value="ECO:0007669"/>
    <property type="project" value="TreeGrafter"/>
</dbReference>
<feature type="domain" description="Tyrosine-protein phosphatase" evidence="15">
    <location>
        <begin position="4"/>
        <end position="144"/>
    </location>
</feature>
<dbReference type="EC" id="3.1.3.16" evidence="4"/>
<evidence type="ECO:0000256" key="9">
    <source>
        <dbReference type="ARBA" id="ARBA00023136"/>
    </source>
</evidence>
<evidence type="ECO:0000259" key="15">
    <source>
        <dbReference type="PROSITE" id="PS50054"/>
    </source>
</evidence>
<dbReference type="Pfam" id="PF00782">
    <property type="entry name" value="DSPc"/>
    <property type="match status" value="1"/>
</dbReference>
<dbReference type="InterPro" id="IPR029021">
    <property type="entry name" value="Prot-tyrosine_phosphatase-like"/>
</dbReference>
<name>V3ZVU2_LOTGI</name>
<dbReference type="CTD" id="20233144"/>
<reference evidence="17 18" key="1">
    <citation type="journal article" date="2013" name="Nature">
        <title>Insights into bilaterian evolution from three spiralian genomes.</title>
        <authorList>
            <person name="Simakov O."/>
            <person name="Marletaz F."/>
            <person name="Cho S.J."/>
            <person name="Edsinger-Gonzales E."/>
            <person name="Havlak P."/>
            <person name="Hellsten U."/>
            <person name="Kuo D.H."/>
            <person name="Larsson T."/>
            <person name="Lv J."/>
            <person name="Arendt D."/>
            <person name="Savage R."/>
            <person name="Osoegawa K."/>
            <person name="de Jong P."/>
            <person name="Grimwood J."/>
            <person name="Chapman J.A."/>
            <person name="Shapiro H."/>
            <person name="Aerts A."/>
            <person name="Otillar R.P."/>
            <person name="Terry A.Y."/>
            <person name="Boore J.L."/>
            <person name="Grigoriev I.V."/>
            <person name="Lindberg D.R."/>
            <person name="Seaver E.C."/>
            <person name="Weisblat D.A."/>
            <person name="Putnam N.H."/>
            <person name="Rokhsar D.S."/>
        </authorList>
    </citation>
    <scope>NUCLEOTIDE SEQUENCE [LARGE SCALE GENOMIC DNA]</scope>
</reference>
<dbReference type="GeneID" id="20233144"/>
<keyword evidence="9" id="KW-0472">Membrane</keyword>
<dbReference type="PRINTS" id="PR01908">
    <property type="entry name" value="ADSPHPHTASE"/>
</dbReference>
<dbReference type="OMA" id="QGVKYLC"/>
<evidence type="ECO:0000256" key="5">
    <source>
        <dbReference type="ARBA" id="ARBA00022475"/>
    </source>
</evidence>
<evidence type="ECO:0000313" key="17">
    <source>
        <dbReference type="EMBL" id="ESO85066.1"/>
    </source>
</evidence>
<dbReference type="PANTHER" id="PTHR45948">
    <property type="entry name" value="DUAL SPECIFICITY PROTEIN PHOSPHATASE DDB_G0269404-RELATED"/>
    <property type="match status" value="1"/>
</dbReference>
<dbReference type="InterPro" id="IPR000387">
    <property type="entry name" value="Tyr_Pase_dom"/>
</dbReference>
<evidence type="ECO:0000256" key="13">
    <source>
        <dbReference type="ARBA" id="ARBA00051722"/>
    </source>
</evidence>
<keyword evidence="7" id="KW-0378">Hydrolase</keyword>
<keyword evidence="10" id="KW-0449">Lipoprotein</keyword>
<proteinExistence type="inferred from homology"/>
<dbReference type="SMART" id="SM00195">
    <property type="entry name" value="DSPc"/>
    <property type="match status" value="1"/>
</dbReference>
<dbReference type="KEGG" id="lgi:LOTGIDRAFT_131060"/>
<dbReference type="PROSITE" id="PS50054">
    <property type="entry name" value="TYR_PHOSPHATASE_DUAL"/>
    <property type="match status" value="1"/>
</dbReference>
<dbReference type="InterPro" id="IPR020422">
    <property type="entry name" value="TYR_PHOSPHATASE_DUAL_dom"/>
</dbReference>
<dbReference type="EMBL" id="KB203331">
    <property type="protein sequence ID" value="ESO85066.1"/>
    <property type="molecule type" value="Genomic_DNA"/>
</dbReference>